<dbReference type="SUPFAM" id="SSF63825">
    <property type="entry name" value="YWTD domain"/>
    <property type="match status" value="1"/>
</dbReference>
<dbReference type="PANTHER" id="PTHR46388">
    <property type="entry name" value="NHL REPEAT-CONTAINING PROTEIN 2"/>
    <property type="match status" value="1"/>
</dbReference>
<dbReference type="EMBL" id="DSID01000702">
    <property type="protein sequence ID" value="HEX71417.1"/>
    <property type="molecule type" value="Genomic_DNA"/>
</dbReference>
<dbReference type="InterPro" id="IPR036249">
    <property type="entry name" value="Thioredoxin-like_sf"/>
</dbReference>
<comment type="caution">
    <text evidence="2">The sequence shown here is derived from an EMBL/GenBank/DDBJ whole genome shotgun (WGS) entry which is preliminary data.</text>
</comment>
<dbReference type="AlphaFoldDB" id="A0A7C2WS30"/>
<protein>
    <submittedName>
        <fullName evidence="2">Alkyl hydroperoxide reductase</fullName>
    </submittedName>
</protein>
<reference evidence="2" key="1">
    <citation type="journal article" date="2020" name="mSystems">
        <title>Genome- and Community-Level Interaction Insights into Carbon Utilization and Element Cycling Functions of Hydrothermarchaeota in Hydrothermal Sediment.</title>
        <authorList>
            <person name="Zhou Z."/>
            <person name="Liu Y."/>
            <person name="Xu W."/>
            <person name="Pan J."/>
            <person name="Luo Z.H."/>
            <person name="Li M."/>
        </authorList>
    </citation>
    <scope>NUCLEOTIDE SEQUENCE [LARGE SCALE GENOMIC DNA]</scope>
    <source>
        <strain evidence="2">SpSt-192</strain>
    </source>
</reference>
<dbReference type="Pfam" id="PF01436">
    <property type="entry name" value="NHL"/>
    <property type="match status" value="2"/>
</dbReference>
<keyword evidence="1" id="KW-0677">Repeat</keyword>
<dbReference type="PANTHER" id="PTHR46388:SF2">
    <property type="entry name" value="NHL REPEAT-CONTAINING PROTEIN 2"/>
    <property type="match status" value="1"/>
</dbReference>
<evidence type="ECO:0000313" key="2">
    <source>
        <dbReference type="EMBL" id="HEX71417.1"/>
    </source>
</evidence>
<dbReference type="InterPro" id="IPR045302">
    <property type="entry name" value="NHL2_NHL_rpt_dom"/>
</dbReference>
<organism evidence="2">
    <name type="scientific">Thermorudis sp</name>
    <dbReference type="NCBI Taxonomy" id="1969470"/>
    <lineage>
        <taxon>Bacteria</taxon>
        <taxon>Pseudomonadati</taxon>
        <taxon>Thermomicrobiota</taxon>
        <taxon>Thermomicrobia</taxon>
        <taxon>Thermomicrobia incertae sedis</taxon>
        <taxon>Thermorudis</taxon>
    </lineage>
</organism>
<dbReference type="InterPro" id="IPR001258">
    <property type="entry name" value="NHL_repeat"/>
</dbReference>
<sequence>MLSQLGEVERQFPDVLVTIGVHSPKFTAERVDANVRQAVLRYEIEHPVVNDPELITWRTYAVRAWPTLVFIDPEGRIAGVHEGEASAAGLAAVIRRLVEEYEAKGLIDRSPVAALRPLPRPESALAFPGKVLADPAGRRLVIADSGHHRLVVARPDGSEARVIGSGQPDLADGPAESAAFRHPQGMALAGDTLYVADTGNHAIRQVDLMSGQVTTIAGTGRLGMSYAGPGPARQVDLRSPWALTLHGGVLFIAMAGMHQIWTLDLNQGWLAPYAGSGMEGIQGGRLDRAWLAQPSGLSTDGTVLYVACSETSAVRVVDLPPGDDLRVHRLVGTGLFDFGDVDGVGDQARLQHPLDVAWHDGLLYVADSYNHKIKRLDPATRRCESWLGNGEPGLRDGSGAEARFYEPGGISAGDGVLYVADTNNHAVRVVDLETGMVTTLALALS</sequence>
<dbReference type="Gene3D" id="3.40.30.10">
    <property type="entry name" value="Glutaredoxin"/>
    <property type="match status" value="1"/>
</dbReference>
<evidence type="ECO:0000256" key="1">
    <source>
        <dbReference type="ARBA" id="ARBA00022737"/>
    </source>
</evidence>
<dbReference type="CDD" id="cd14951">
    <property type="entry name" value="NHL-2_like"/>
    <property type="match status" value="1"/>
</dbReference>
<dbReference type="InterPro" id="IPR011042">
    <property type="entry name" value="6-blade_b-propeller_TolB-like"/>
</dbReference>
<gene>
    <name evidence="2" type="ORF">ENP13_09285</name>
</gene>
<accession>A0A7C2WS30</accession>
<dbReference type="SUPFAM" id="SSF52833">
    <property type="entry name" value="Thioredoxin-like"/>
    <property type="match status" value="1"/>
</dbReference>
<name>A0A7C2WS30_9BACT</name>
<proteinExistence type="predicted"/>
<dbReference type="Gene3D" id="2.120.10.30">
    <property type="entry name" value="TolB, C-terminal domain"/>
    <property type="match status" value="3"/>
</dbReference>